<dbReference type="EMBL" id="FUKM01000020">
    <property type="protein sequence ID" value="SJN11276.1"/>
    <property type="molecule type" value="Genomic_DNA"/>
</dbReference>
<evidence type="ECO:0000313" key="2">
    <source>
        <dbReference type="Proteomes" id="UP000196331"/>
    </source>
</evidence>
<gene>
    <name evidence="1" type="ORF">CZ787_05560</name>
</gene>
<name>A0A1R4HUZ2_9GAMM</name>
<dbReference type="AlphaFoldDB" id="A0A1R4HUZ2"/>
<proteinExistence type="predicted"/>
<accession>A0A1R4HUZ2</accession>
<sequence>MPYPNAIAILIKMTLLVLVQCYAKAPPKNYLPSYAFGRQGF</sequence>
<evidence type="ECO:0000313" key="1">
    <source>
        <dbReference type="EMBL" id="SJN11276.1"/>
    </source>
</evidence>
<dbReference type="Proteomes" id="UP000196331">
    <property type="component" value="Unassembled WGS sequence"/>
</dbReference>
<reference evidence="1 2" key="1">
    <citation type="submission" date="2017-02" db="EMBL/GenBank/DDBJ databases">
        <authorList>
            <person name="Dridi B."/>
        </authorList>
    </citation>
    <scope>NUCLEOTIDE SEQUENCE [LARGE SCALE GENOMIC DNA]</scope>
    <source>
        <strain evidence="1 2">JB380</strain>
    </source>
</reference>
<organism evidence="1 2">
    <name type="scientific">Halomonas citrativorans</name>
    <dbReference type="NCBI Taxonomy" id="2742612"/>
    <lineage>
        <taxon>Bacteria</taxon>
        <taxon>Pseudomonadati</taxon>
        <taxon>Pseudomonadota</taxon>
        <taxon>Gammaproteobacteria</taxon>
        <taxon>Oceanospirillales</taxon>
        <taxon>Halomonadaceae</taxon>
        <taxon>Halomonas</taxon>
    </lineage>
</organism>
<comment type="caution">
    <text evidence="1">The sequence shown here is derived from an EMBL/GenBank/DDBJ whole genome shotgun (WGS) entry which is preliminary data.</text>
</comment>
<protein>
    <submittedName>
        <fullName evidence="1">Uncharacterized protein</fullName>
    </submittedName>
</protein>